<feature type="transmembrane region" description="Helical" evidence="4">
    <location>
        <begin position="247"/>
        <end position="268"/>
    </location>
</feature>
<dbReference type="PANTHER" id="PTHR11360">
    <property type="entry name" value="MONOCARBOXYLATE TRANSPORTER"/>
    <property type="match status" value="1"/>
</dbReference>
<dbReference type="GO" id="GO:0022857">
    <property type="term" value="F:transmembrane transporter activity"/>
    <property type="evidence" value="ECO:0007669"/>
    <property type="project" value="InterPro"/>
</dbReference>
<protein>
    <recommendedName>
        <fullName evidence="5">Major facilitator superfamily (MFS) profile domain-containing protein</fullName>
    </recommendedName>
</protein>
<dbReference type="PANTHER" id="PTHR11360:SF234">
    <property type="entry name" value="MFS-TYPE TRANSPORTER DBAD-RELATED"/>
    <property type="match status" value="1"/>
</dbReference>
<dbReference type="InterPro" id="IPR050327">
    <property type="entry name" value="Proton-linked_MCT"/>
</dbReference>
<evidence type="ECO:0000256" key="2">
    <source>
        <dbReference type="ARBA" id="ARBA00006727"/>
    </source>
</evidence>
<dbReference type="GO" id="GO:0016020">
    <property type="term" value="C:membrane"/>
    <property type="evidence" value="ECO:0007669"/>
    <property type="project" value="UniProtKB-SubCell"/>
</dbReference>
<sequence>MAAQEKREVAPAPGAIRPASSPPRPHSSPSGPTTSPDLDASAVPDGGFEAWLVVAGSIVVLFYTWGIINSFGVFQTYYRTDLLRTSSSSDISWIGSLQGALPAMGGVFTGPLYDAGYFRGLIIVGNVLVVLGMFMTSLCTQYWQIILAQGVCVGVGCGIMFLPSAAVVSQWFAKRRGLALGVQSIGSPIAGILLPIMFGRLQPQIGFGWATRAIAFLMLALSVIPITSMKTRVPRAAKRRAFFDKSILTDLPFLLFVAQMFCTYLGMYVPFFYVQLYSVKMGISSTEFSPYLVTILNAGSIFGRVVPNYFADRFGPIQMLIFTTFASAVLIFSWIGIKNLPGLIVFCILYGFFSGGITSGTLAAMVPYVPNLERLGTRMGTFFFAMGVSVLIGTPIGGAILGNGNEASWKGLIAYGGATLLAGDVLLVVSFILHRKGEKGVDGVR</sequence>
<keyword evidence="4" id="KW-0472">Membrane</keyword>
<feature type="transmembrane region" description="Helical" evidence="4">
    <location>
        <begin position="50"/>
        <end position="71"/>
    </location>
</feature>
<keyword evidence="4" id="KW-1133">Transmembrane helix</keyword>
<evidence type="ECO:0000259" key="5">
    <source>
        <dbReference type="PROSITE" id="PS50850"/>
    </source>
</evidence>
<accession>A0A9P9W9L3</accession>
<feature type="compositionally biased region" description="Low complexity" evidence="3">
    <location>
        <begin position="27"/>
        <end position="36"/>
    </location>
</feature>
<name>A0A9P9W9L3_9PEZI</name>
<feature type="transmembrane region" description="Helical" evidence="4">
    <location>
        <begin position="204"/>
        <end position="226"/>
    </location>
</feature>
<dbReference type="InterPro" id="IPR011701">
    <property type="entry name" value="MFS"/>
</dbReference>
<feature type="transmembrane region" description="Helical" evidence="4">
    <location>
        <begin position="117"/>
        <end position="136"/>
    </location>
</feature>
<dbReference type="Proteomes" id="UP000829685">
    <property type="component" value="Unassembled WGS sequence"/>
</dbReference>
<dbReference type="SUPFAM" id="SSF103473">
    <property type="entry name" value="MFS general substrate transporter"/>
    <property type="match status" value="1"/>
</dbReference>
<dbReference type="Pfam" id="PF07690">
    <property type="entry name" value="MFS_1"/>
    <property type="match status" value="1"/>
</dbReference>
<dbReference type="PROSITE" id="PS50850">
    <property type="entry name" value="MFS"/>
    <property type="match status" value="1"/>
</dbReference>
<dbReference type="InterPro" id="IPR020846">
    <property type="entry name" value="MFS_dom"/>
</dbReference>
<dbReference type="AlphaFoldDB" id="A0A9P9W9L3"/>
<feature type="domain" description="Major facilitator superfamily (MFS) profile" evidence="5">
    <location>
        <begin position="50"/>
        <end position="436"/>
    </location>
</feature>
<dbReference type="InterPro" id="IPR036259">
    <property type="entry name" value="MFS_trans_sf"/>
</dbReference>
<feature type="transmembrane region" description="Helical" evidence="4">
    <location>
        <begin position="413"/>
        <end position="433"/>
    </location>
</feature>
<feature type="transmembrane region" description="Helical" evidence="4">
    <location>
        <begin position="142"/>
        <end position="166"/>
    </location>
</feature>
<evidence type="ECO:0000313" key="7">
    <source>
        <dbReference type="Proteomes" id="UP000829685"/>
    </source>
</evidence>
<gene>
    <name evidence="6" type="ORF">JX265_012818</name>
</gene>
<keyword evidence="4" id="KW-0812">Transmembrane</keyword>
<feature type="transmembrane region" description="Helical" evidence="4">
    <location>
        <begin position="343"/>
        <end position="369"/>
    </location>
</feature>
<evidence type="ECO:0000256" key="4">
    <source>
        <dbReference type="SAM" id="Phobius"/>
    </source>
</evidence>
<organism evidence="6 7">
    <name type="scientific">Neoarthrinium moseri</name>
    <dbReference type="NCBI Taxonomy" id="1658444"/>
    <lineage>
        <taxon>Eukaryota</taxon>
        <taxon>Fungi</taxon>
        <taxon>Dikarya</taxon>
        <taxon>Ascomycota</taxon>
        <taxon>Pezizomycotina</taxon>
        <taxon>Sordariomycetes</taxon>
        <taxon>Xylariomycetidae</taxon>
        <taxon>Amphisphaeriales</taxon>
        <taxon>Apiosporaceae</taxon>
        <taxon>Neoarthrinium</taxon>
    </lineage>
</organism>
<dbReference type="EMBL" id="JAFIMR010000058">
    <property type="protein sequence ID" value="KAI1853062.1"/>
    <property type="molecule type" value="Genomic_DNA"/>
</dbReference>
<dbReference type="CDD" id="cd17352">
    <property type="entry name" value="MFS_MCT_SLC16"/>
    <property type="match status" value="1"/>
</dbReference>
<comment type="subcellular location">
    <subcellularLocation>
        <location evidence="1">Membrane</location>
        <topology evidence="1">Multi-pass membrane protein</topology>
    </subcellularLocation>
</comment>
<feature type="transmembrane region" description="Helical" evidence="4">
    <location>
        <begin position="319"/>
        <end position="337"/>
    </location>
</feature>
<proteinExistence type="inferred from homology"/>
<evidence type="ECO:0000256" key="3">
    <source>
        <dbReference type="SAM" id="MobiDB-lite"/>
    </source>
</evidence>
<keyword evidence="7" id="KW-1185">Reference proteome</keyword>
<feature type="compositionally biased region" description="Low complexity" evidence="3">
    <location>
        <begin position="10"/>
        <end position="19"/>
    </location>
</feature>
<comment type="similarity">
    <text evidence="2">Belongs to the major facilitator superfamily. Monocarboxylate porter (TC 2.A.1.13) family.</text>
</comment>
<feature type="region of interest" description="Disordered" evidence="3">
    <location>
        <begin position="1"/>
        <end position="39"/>
    </location>
</feature>
<feature type="transmembrane region" description="Helical" evidence="4">
    <location>
        <begin position="381"/>
        <end position="401"/>
    </location>
</feature>
<evidence type="ECO:0000256" key="1">
    <source>
        <dbReference type="ARBA" id="ARBA00004141"/>
    </source>
</evidence>
<dbReference type="Gene3D" id="1.20.1250.20">
    <property type="entry name" value="MFS general substrate transporter like domains"/>
    <property type="match status" value="2"/>
</dbReference>
<comment type="caution">
    <text evidence="6">The sequence shown here is derived from an EMBL/GenBank/DDBJ whole genome shotgun (WGS) entry which is preliminary data.</text>
</comment>
<evidence type="ECO:0000313" key="6">
    <source>
        <dbReference type="EMBL" id="KAI1853062.1"/>
    </source>
</evidence>
<feature type="transmembrane region" description="Helical" evidence="4">
    <location>
        <begin position="178"/>
        <end position="198"/>
    </location>
</feature>
<reference evidence="6" key="1">
    <citation type="submission" date="2021-03" db="EMBL/GenBank/DDBJ databases">
        <title>Revisited historic fungal species revealed as producer of novel bioactive compounds through whole genome sequencing and comparative genomics.</title>
        <authorList>
            <person name="Vignolle G.A."/>
            <person name="Hochenegger N."/>
            <person name="Mach R.L."/>
            <person name="Mach-Aigner A.R."/>
            <person name="Javad Rahimi M."/>
            <person name="Salim K.A."/>
            <person name="Chan C.M."/>
            <person name="Lim L.B.L."/>
            <person name="Cai F."/>
            <person name="Druzhinina I.S."/>
            <person name="U'Ren J.M."/>
            <person name="Derntl C."/>
        </authorList>
    </citation>
    <scope>NUCLEOTIDE SEQUENCE</scope>
    <source>
        <strain evidence="6">TUCIM 5799</strain>
    </source>
</reference>